<evidence type="ECO:0000313" key="3">
    <source>
        <dbReference type="Proteomes" id="UP001341840"/>
    </source>
</evidence>
<proteinExistence type="predicted"/>
<dbReference type="Proteomes" id="UP001341840">
    <property type="component" value="Unassembled WGS sequence"/>
</dbReference>
<dbReference type="InterPro" id="IPR020471">
    <property type="entry name" value="AKR"/>
</dbReference>
<dbReference type="EMBL" id="JASCZI010000117">
    <property type="protein sequence ID" value="MED6108950.1"/>
    <property type="molecule type" value="Genomic_DNA"/>
</dbReference>
<protein>
    <recommendedName>
        <fullName evidence="1">NADP-dependent oxidoreductase domain-containing protein</fullName>
    </recommendedName>
</protein>
<reference evidence="2 3" key="1">
    <citation type="journal article" date="2023" name="Plants (Basel)">
        <title>Bridging the Gap: Combining Genomics and Transcriptomics Approaches to Understand Stylosanthes scabra, an Orphan Legume from the Brazilian Caatinga.</title>
        <authorList>
            <person name="Ferreira-Neto J.R.C."/>
            <person name="da Silva M.D."/>
            <person name="Binneck E."/>
            <person name="de Melo N.F."/>
            <person name="da Silva R.H."/>
            <person name="de Melo A.L.T.M."/>
            <person name="Pandolfi V."/>
            <person name="Bustamante F.O."/>
            <person name="Brasileiro-Vidal A.C."/>
            <person name="Benko-Iseppon A.M."/>
        </authorList>
    </citation>
    <scope>NUCLEOTIDE SEQUENCE [LARGE SCALE GENOMIC DNA]</scope>
    <source>
        <tissue evidence="2">Leaves</tissue>
    </source>
</reference>
<evidence type="ECO:0000259" key="1">
    <source>
        <dbReference type="Pfam" id="PF00248"/>
    </source>
</evidence>
<dbReference type="InterPro" id="IPR023210">
    <property type="entry name" value="NADP_OxRdtase_dom"/>
</dbReference>
<dbReference type="InterPro" id="IPR018170">
    <property type="entry name" value="Aldo/ket_reductase_CS"/>
</dbReference>
<name>A0ABU6QBI0_9FABA</name>
<dbReference type="InterPro" id="IPR036812">
    <property type="entry name" value="NAD(P)_OxRdtase_dom_sf"/>
</dbReference>
<gene>
    <name evidence="2" type="ORF">PIB30_029049</name>
</gene>
<comment type="caution">
    <text evidence="2">The sequence shown here is derived from an EMBL/GenBank/DDBJ whole genome shotgun (WGS) entry which is preliminary data.</text>
</comment>
<sequence>MGGRKCKMRHFRVCLPFYRRRPYSGLSGPGIAIPDSVEMNAAWRQDKLREFCKEKGIYVAAWSPLGANGALWGSLAVMESPILKDIATNTGNTIAQVALRWIIEQGAIPIVRSFNKERMKQNLKIFDWKLSESDLEKIKEIPQFRAFGGERFVADHGPYKTIDQLWD</sequence>
<dbReference type="PROSITE" id="PS00063">
    <property type="entry name" value="ALDOKETO_REDUCTASE_3"/>
    <property type="match status" value="1"/>
</dbReference>
<dbReference type="PRINTS" id="PR00069">
    <property type="entry name" value="ALDKETRDTASE"/>
</dbReference>
<dbReference type="Gene3D" id="3.20.20.100">
    <property type="entry name" value="NADP-dependent oxidoreductase domain"/>
    <property type="match status" value="1"/>
</dbReference>
<dbReference type="SUPFAM" id="SSF51430">
    <property type="entry name" value="NAD(P)-linked oxidoreductase"/>
    <property type="match status" value="1"/>
</dbReference>
<accession>A0ABU6QBI0</accession>
<dbReference type="PANTHER" id="PTHR11732">
    <property type="entry name" value="ALDO/KETO REDUCTASE"/>
    <property type="match status" value="1"/>
</dbReference>
<keyword evidence="3" id="KW-1185">Reference proteome</keyword>
<evidence type="ECO:0000313" key="2">
    <source>
        <dbReference type="EMBL" id="MED6108950.1"/>
    </source>
</evidence>
<organism evidence="2 3">
    <name type="scientific">Stylosanthes scabra</name>
    <dbReference type="NCBI Taxonomy" id="79078"/>
    <lineage>
        <taxon>Eukaryota</taxon>
        <taxon>Viridiplantae</taxon>
        <taxon>Streptophyta</taxon>
        <taxon>Embryophyta</taxon>
        <taxon>Tracheophyta</taxon>
        <taxon>Spermatophyta</taxon>
        <taxon>Magnoliopsida</taxon>
        <taxon>eudicotyledons</taxon>
        <taxon>Gunneridae</taxon>
        <taxon>Pentapetalae</taxon>
        <taxon>rosids</taxon>
        <taxon>fabids</taxon>
        <taxon>Fabales</taxon>
        <taxon>Fabaceae</taxon>
        <taxon>Papilionoideae</taxon>
        <taxon>50 kb inversion clade</taxon>
        <taxon>dalbergioids sensu lato</taxon>
        <taxon>Dalbergieae</taxon>
        <taxon>Pterocarpus clade</taxon>
        <taxon>Stylosanthes</taxon>
    </lineage>
</organism>
<feature type="domain" description="NADP-dependent oxidoreductase" evidence="1">
    <location>
        <begin position="37"/>
        <end position="141"/>
    </location>
</feature>
<dbReference type="Pfam" id="PF00248">
    <property type="entry name" value="Aldo_ket_red"/>
    <property type="match status" value="1"/>
</dbReference>